<dbReference type="EMBL" id="JAAGNX010000003">
    <property type="protein sequence ID" value="NDV63502.1"/>
    <property type="molecule type" value="Genomic_DNA"/>
</dbReference>
<evidence type="ECO:0000259" key="1">
    <source>
        <dbReference type="Pfam" id="PF01740"/>
    </source>
</evidence>
<comment type="caution">
    <text evidence="2">The sequence shown here is derived from an EMBL/GenBank/DDBJ whole genome shotgun (WGS) entry which is preliminary data.</text>
</comment>
<proteinExistence type="predicted"/>
<dbReference type="InterPro" id="IPR002645">
    <property type="entry name" value="STAS_dom"/>
</dbReference>
<dbReference type="AlphaFoldDB" id="A0A6B2M5K6"/>
<protein>
    <recommendedName>
        <fullName evidence="1">STAS domain-containing protein</fullName>
    </recommendedName>
</protein>
<dbReference type="Gene3D" id="3.30.750.24">
    <property type="entry name" value="STAS domain"/>
    <property type="match status" value="1"/>
</dbReference>
<evidence type="ECO:0000313" key="2">
    <source>
        <dbReference type="EMBL" id="NDV63502.1"/>
    </source>
</evidence>
<name>A0A6B2M5K6_9BACT</name>
<gene>
    <name evidence="2" type="ORF">G0Q06_13640</name>
</gene>
<dbReference type="SUPFAM" id="SSF52091">
    <property type="entry name" value="SpoIIaa-like"/>
    <property type="match status" value="1"/>
</dbReference>
<accession>A0A6B2M5K6</accession>
<evidence type="ECO:0000313" key="3">
    <source>
        <dbReference type="Proteomes" id="UP000478417"/>
    </source>
</evidence>
<organism evidence="2 3">
    <name type="scientific">Oceanipulchritudo coccoides</name>
    <dbReference type="NCBI Taxonomy" id="2706888"/>
    <lineage>
        <taxon>Bacteria</taxon>
        <taxon>Pseudomonadati</taxon>
        <taxon>Verrucomicrobiota</taxon>
        <taxon>Opitutia</taxon>
        <taxon>Puniceicoccales</taxon>
        <taxon>Oceanipulchritudinaceae</taxon>
        <taxon>Oceanipulchritudo</taxon>
    </lineage>
</organism>
<dbReference type="Proteomes" id="UP000478417">
    <property type="component" value="Unassembled WGS sequence"/>
</dbReference>
<keyword evidence="3" id="KW-1185">Reference proteome</keyword>
<reference evidence="2 3" key="1">
    <citation type="submission" date="2020-02" db="EMBL/GenBank/DDBJ databases">
        <title>Albibacoteraceae fam. nov., the first described family within the subdivision 4 Verrucomicrobia.</title>
        <authorList>
            <person name="Xi F."/>
        </authorList>
    </citation>
    <scope>NUCLEOTIDE SEQUENCE [LARGE SCALE GENOMIC DNA]</scope>
    <source>
        <strain evidence="2 3">CK1056</strain>
    </source>
</reference>
<dbReference type="InterPro" id="IPR036513">
    <property type="entry name" value="STAS_dom_sf"/>
</dbReference>
<feature type="domain" description="STAS" evidence="1">
    <location>
        <begin position="49"/>
        <end position="117"/>
    </location>
</feature>
<sequence length="127" mass="14668">MVKEQIIVGADLSDRLSSHLDAAKKRLHIEIKDDVTSTPVPDLRIGIKEIMEKVDPAKWNALYLDMRSSRVVDSMGINWLFAESVRVKELKKKMVIRISSPAIHRVMEFAGLDKLVVLKYRRRKQTR</sequence>
<dbReference type="RefSeq" id="WP_163967096.1">
    <property type="nucleotide sequence ID" value="NZ_JAAGNX010000003.1"/>
</dbReference>
<dbReference type="Pfam" id="PF01740">
    <property type="entry name" value="STAS"/>
    <property type="match status" value="1"/>
</dbReference>